<feature type="domain" description="O-methyltransferase C-terminal" evidence="4">
    <location>
        <begin position="136"/>
        <end position="337"/>
    </location>
</feature>
<keyword evidence="3" id="KW-0949">S-adenosyl-L-methionine</keyword>
<evidence type="ECO:0000256" key="3">
    <source>
        <dbReference type="ARBA" id="ARBA00022691"/>
    </source>
</evidence>
<protein>
    <submittedName>
        <fullName evidence="6">Methyltransferase</fullName>
    </submittedName>
</protein>
<evidence type="ECO:0000256" key="1">
    <source>
        <dbReference type="ARBA" id="ARBA00022603"/>
    </source>
</evidence>
<proteinExistence type="predicted"/>
<feature type="domain" description="O-methyltransferase dimerisation" evidence="5">
    <location>
        <begin position="39"/>
        <end position="110"/>
    </location>
</feature>
<dbReference type="Pfam" id="PF00891">
    <property type="entry name" value="Methyltransf_2"/>
    <property type="match status" value="1"/>
</dbReference>
<accession>A0ABV1XD45</accession>
<name>A0ABV1XD45_9ACTN</name>
<keyword evidence="1 6" id="KW-0489">Methyltransferase</keyword>
<dbReference type="InterPro" id="IPR001077">
    <property type="entry name" value="COMT_C"/>
</dbReference>
<dbReference type="PANTHER" id="PTHR43712:SF2">
    <property type="entry name" value="O-METHYLTRANSFERASE CICE"/>
    <property type="match status" value="1"/>
</dbReference>
<dbReference type="EMBL" id="JBEPEK010000684">
    <property type="protein sequence ID" value="MER7186914.1"/>
    <property type="molecule type" value="Genomic_DNA"/>
</dbReference>
<gene>
    <name evidence="6" type="ORF">ABT404_46930</name>
</gene>
<reference evidence="6 7" key="1">
    <citation type="submission" date="2024-06" db="EMBL/GenBank/DDBJ databases">
        <title>The Natural Products Discovery Center: Release of the First 8490 Sequenced Strains for Exploring Actinobacteria Biosynthetic Diversity.</title>
        <authorList>
            <person name="Kalkreuter E."/>
            <person name="Kautsar S.A."/>
            <person name="Yang D."/>
            <person name="Bader C.D."/>
            <person name="Teijaro C.N."/>
            <person name="Fluegel L."/>
            <person name="Davis C.M."/>
            <person name="Simpson J.R."/>
            <person name="Lauterbach L."/>
            <person name="Steele A.D."/>
            <person name="Gui C."/>
            <person name="Meng S."/>
            <person name="Li G."/>
            <person name="Viehrig K."/>
            <person name="Ye F."/>
            <person name="Su P."/>
            <person name="Kiefer A.F."/>
            <person name="Nichols A."/>
            <person name="Cepeda A.J."/>
            <person name="Yan W."/>
            <person name="Fan B."/>
            <person name="Jiang Y."/>
            <person name="Adhikari A."/>
            <person name="Zheng C.-J."/>
            <person name="Schuster L."/>
            <person name="Cowan T.M."/>
            <person name="Smanski M.J."/>
            <person name="Chevrette M.G."/>
            <person name="De Carvalho L.P.S."/>
            <person name="Shen B."/>
        </authorList>
    </citation>
    <scope>NUCLEOTIDE SEQUENCE [LARGE SCALE GENOMIC DNA]</scope>
    <source>
        <strain evidence="6 7">NPDC000234</strain>
    </source>
</reference>
<dbReference type="InterPro" id="IPR016461">
    <property type="entry name" value="COMT-like"/>
</dbReference>
<sequence>MPPDIPDNPPLEAPVCPEAAPDEAVDPRASSAFLVNESLGYLFPAALRAAAVVGVADHLAHGPRTPAELAEATGTDPRNLYRVLRLLATRGVFEEDAGGRFRLTAAGDALRTDAPCSARSAVLMNTDRSMWLPTADLSRCVSEGTSAFENLFGLPFFDYFAQDEDTADVFHCGMAAMSDAENEPIVAACDFPPSGTVVDVGGGHGGLLLAVLDRHSGLHGVLYDQPHVLAGHRLDTPRTAGRWTTETGDFFTAVPEGDVIVLKRILHDWEDEQCVTLLDRCRAALAPGGRILVVDAVVPPGNAPHQAKALDLLLMACLVGRERTEAEFATLFEPAGLKLSRVVPTPTVLSVVEAVAA</sequence>
<evidence type="ECO:0000313" key="6">
    <source>
        <dbReference type="EMBL" id="MER7186914.1"/>
    </source>
</evidence>
<dbReference type="Pfam" id="PF08100">
    <property type="entry name" value="Dimerisation"/>
    <property type="match status" value="1"/>
</dbReference>
<dbReference type="InterPro" id="IPR036390">
    <property type="entry name" value="WH_DNA-bd_sf"/>
</dbReference>
<dbReference type="PANTHER" id="PTHR43712">
    <property type="entry name" value="PUTATIVE (AFU_ORTHOLOGUE AFUA_4G14580)-RELATED"/>
    <property type="match status" value="1"/>
</dbReference>
<keyword evidence="7" id="KW-1185">Reference proteome</keyword>
<dbReference type="SUPFAM" id="SSF53335">
    <property type="entry name" value="S-adenosyl-L-methionine-dependent methyltransferases"/>
    <property type="match status" value="1"/>
</dbReference>
<dbReference type="InterPro" id="IPR029063">
    <property type="entry name" value="SAM-dependent_MTases_sf"/>
</dbReference>
<evidence type="ECO:0000259" key="4">
    <source>
        <dbReference type="Pfam" id="PF00891"/>
    </source>
</evidence>
<dbReference type="InterPro" id="IPR012967">
    <property type="entry name" value="COMT_dimerisation"/>
</dbReference>
<comment type="caution">
    <text evidence="6">The sequence shown here is derived from an EMBL/GenBank/DDBJ whole genome shotgun (WGS) entry which is preliminary data.</text>
</comment>
<evidence type="ECO:0000313" key="7">
    <source>
        <dbReference type="Proteomes" id="UP001474181"/>
    </source>
</evidence>
<dbReference type="GO" id="GO:0032259">
    <property type="term" value="P:methylation"/>
    <property type="evidence" value="ECO:0007669"/>
    <property type="project" value="UniProtKB-KW"/>
</dbReference>
<evidence type="ECO:0000256" key="2">
    <source>
        <dbReference type="ARBA" id="ARBA00022679"/>
    </source>
</evidence>
<dbReference type="InterPro" id="IPR036388">
    <property type="entry name" value="WH-like_DNA-bd_sf"/>
</dbReference>
<dbReference type="Gene3D" id="1.10.10.10">
    <property type="entry name" value="Winged helix-like DNA-binding domain superfamily/Winged helix DNA-binding domain"/>
    <property type="match status" value="1"/>
</dbReference>
<dbReference type="Gene3D" id="3.40.50.150">
    <property type="entry name" value="Vaccinia Virus protein VP39"/>
    <property type="match status" value="1"/>
</dbReference>
<dbReference type="SUPFAM" id="SSF46785">
    <property type="entry name" value="Winged helix' DNA-binding domain"/>
    <property type="match status" value="1"/>
</dbReference>
<dbReference type="Proteomes" id="UP001474181">
    <property type="component" value="Unassembled WGS sequence"/>
</dbReference>
<organism evidence="6 7">
    <name type="scientific">Streptomyces hyaluromycini</name>
    <dbReference type="NCBI Taxonomy" id="1377993"/>
    <lineage>
        <taxon>Bacteria</taxon>
        <taxon>Bacillati</taxon>
        <taxon>Actinomycetota</taxon>
        <taxon>Actinomycetes</taxon>
        <taxon>Kitasatosporales</taxon>
        <taxon>Streptomycetaceae</taxon>
        <taxon>Streptomyces</taxon>
    </lineage>
</organism>
<dbReference type="GO" id="GO:0008168">
    <property type="term" value="F:methyltransferase activity"/>
    <property type="evidence" value="ECO:0007669"/>
    <property type="project" value="UniProtKB-KW"/>
</dbReference>
<evidence type="ECO:0000259" key="5">
    <source>
        <dbReference type="Pfam" id="PF08100"/>
    </source>
</evidence>
<keyword evidence="2" id="KW-0808">Transferase</keyword>
<dbReference type="PROSITE" id="PS51683">
    <property type="entry name" value="SAM_OMT_II"/>
    <property type="match status" value="1"/>
</dbReference>
<dbReference type="RefSeq" id="WP_350790950.1">
    <property type="nucleotide sequence ID" value="NZ_JBEPEK010000684.1"/>
</dbReference>
<dbReference type="PIRSF" id="PIRSF005739">
    <property type="entry name" value="O-mtase"/>
    <property type="match status" value="1"/>
</dbReference>